<reference evidence="3" key="2">
    <citation type="submission" date="2021-02" db="EMBL/GenBank/DDBJ databases">
        <authorList>
            <person name="Kimball J.A."/>
            <person name="Haas M.W."/>
            <person name="Macchietto M."/>
            <person name="Kono T."/>
            <person name="Duquette J."/>
            <person name="Shao M."/>
        </authorList>
    </citation>
    <scope>NUCLEOTIDE SEQUENCE</scope>
    <source>
        <tissue evidence="3">Fresh leaf tissue</tissue>
    </source>
</reference>
<feature type="domain" description="Transcription factor TFIIIC triple barrel" evidence="2">
    <location>
        <begin position="10"/>
        <end position="121"/>
    </location>
</feature>
<dbReference type="Pfam" id="PF10419">
    <property type="entry name" value="TFIIIC_sub6"/>
    <property type="match status" value="1"/>
</dbReference>
<name>A0A8J5TGW7_ZIZPA</name>
<feature type="region of interest" description="Disordered" evidence="1">
    <location>
        <begin position="73"/>
        <end position="107"/>
    </location>
</feature>
<dbReference type="AlphaFoldDB" id="A0A8J5TGW7"/>
<gene>
    <name evidence="3" type="ORF">GUJ93_ZPchr0014g47022</name>
</gene>
<dbReference type="InterPro" id="IPR019481">
    <property type="entry name" value="TFIIIC_triple_barrel"/>
</dbReference>
<dbReference type="EMBL" id="JAAALK010000086">
    <property type="protein sequence ID" value="KAG8082763.1"/>
    <property type="molecule type" value="Genomic_DNA"/>
</dbReference>
<dbReference type="GO" id="GO:0006383">
    <property type="term" value="P:transcription by RNA polymerase III"/>
    <property type="evidence" value="ECO:0007669"/>
    <property type="project" value="InterPro"/>
</dbReference>
<keyword evidence="4" id="KW-1185">Reference proteome</keyword>
<organism evidence="3 4">
    <name type="scientific">Zizania palustris</name>
    <name type="common">Northern wild rice</name>
    <dbReference type="NCBI Taxonomy" id="103762"/>
    <lineage>
        <taxon>Eukaryota</taxon>
        <taxon>Viridiplantae</taxon>
        <taxon>Streptophyta</taxon>
        <taxon>Embryophyta</taxon>
        <taxon>Tracheophyta</taxon>
        <taxon>Spermatophyta</taxon>
        <taxon>Magnoliopsida</taxon>
        <taxon>Liliopsida</taxon>
        <taxon>Poales</taxon>
        <taxon>Poaceae</taxon>
        <taxon>BOP clade</taxon>
        <taxon>Oryzoideae</taxon>
        <taxon>Oryzeae</taxon>
        <taxon>Zizaniinae</taxon>
        <taxon>Zizania</taxon>
    </lineage>
</organism>
<dbReference type="InterPro" id="IPR042771">
    <property type="entry name" value="GTF3C6-like"/>
</dbReference>
<dbReference type="FunFam" id="2.60.40.4370:FF:000002">
    <property type="entry name" value="Transcription factor TFIIIC, tau55-related protein"/>
    <property type="match status" value="1"/>
</dbReference>
<comment type="caution">
    <text evidence="3">The sequence shown here is derived from an EMBL/GenBank/DDBJ whole genome shotgun (WGS) entry which is preliminary data.</text>
</comment>
<dbReference type="OrthoDB" id="1877767at2759"/>
<protein>
    <recommendedName>
        <fullName evidence="2">Transcription factor TFIIIC triple barrel domain-containing protein</fullName>
    </recommendedName>
</protein>
<sequence length="136" mass="15459">MQFAKEEREEEEEEYVLLELDDCPYSDVQPNTSYVLSGLDTLTPMLKLGDGLKMIGEYQETVGTCYLFSETGAPQKPIHNEMTPSGENEDKQGSSSKKAPSKEVKHLASVQKILKFRAVNVDHQQHRSRRGRDRDI</sequence>
<dbReference type="Proteomes" id="UP000729402">
    <property type="component" value="Unassembled WGS sequence"/>
</dbReference>
<evidence type="ECO:0000259" key="2">
    <source>
        <dbReference type="Pfam" id="PF10419"/>
    </source>
</evidence>
<dbReference type="PANTHER" id="PTHR21860">
    <property type="entry name" value="TRANSCRIPTION INITIATION FACTOR IIIC TFIIIC , POLYPEPTIDE 6-RELATED"/>
    <property type="match status" value="1"/>
</dbReference>
<evidence type="ECO:0000256" key="1">
    <source>
        <dbReference type="SAM" id="MobiDB-lite"/>
    </source>
</evidence>
<proteinExistence type="predicted"/>
<reference evidence="3" key="1">
    <citation type="journal article" date="2021" name="bioRxiv">
        <title>Whole Genome Assembly and Annotation of Northern Wild Rice, Zizania palustris L., Supports a Whole Genome Duplication in the Zizania Genus.</title>
        <authorList>
            <person name="Haas M."/>
            <person name="Kono T."/>
            <person name="Macchietto M."/>
            <person name="Millas R."/>
            <person name="McGilp L."/>
            <person name="Shao M."/>
            <person name="Duquette J."/>
            <person name="Hirsch C.N."/>
            <person name="Kimball J."/>
        </authorList>
    </citation>
    <scope>NUCLEOTIDE SEQUENCE</scope>
    <source>
        <tissue evidence="3">Fresh leaf tissue</tissue>
    </source>
</reference>
<evidence type="ECO:0000313" key="3">
    <source>
        <dbReference type="EMBL" id="KAG8082763.1"/>
    </source>
</evidence>
<dbReference type="GO" id="GO:0000127">
    <property type="term" value="C:transcription factor TFIIIC complex"/>
    <property type="evidence" value="ECO:0007669"/>
    <property type="project" value="TreeGrafter"/>
</dbReference>
<evidence type="ECO:0000313" key="4">
    <source>
        <dbReference type="Proteomes" id="UP000729402"/>
    </source>
</evidence>
<accession>A0A8J5TGW7</accession>
<dbReference type="PANTHER" id="PTHR21860:SF2">
    <property type="entry name" value="GENERAL TRANSCRIPTION FACTOR 3C POLYPEPTIDE 6"/>
    <property type="match status" value="1"/>
</dbReference>